<gene>
    <name evidence="2" type="ORF">NX782_22935</name>
</gene>
<proteinExistence type="predicted"/>
<dbReference type="Proteomes" id="UP001205560">
    <property type="component" value="Unassembled WGS sequence"/>
</dbReference>
<dbReference type="RefSeq" id="WP_258847808.1">
    <property type="nucleotide sequence ID" value="NZ_JANUGX010000035.1"/>
</dbReference>
<comment type="caution">
    <text evidence="2">The sequence shown here is derived from an EMBL/GenBank/DDBJ whole genome shotgun (WGS) entry which is preliminary data.</text>
</comment>
<accession>A0ABT2AE56</accession>
<protein>
    <submittedName>
        <fullName evidence="2">DUF2059 domain-containing protein</fullName>
    </submittedName>
</protein>
<keyword evidence="3" id="KW-1185">Reference proteome</keyword>
<reference evidence="2 3" key="1">
    <citation type="submission" date="2022-08" db="EMBL/GenBank/DDBJ databases">
        <title>Reclassification of Massilia species as members of the genera Telluria, Duganella, Pseudoduganella, Mokoshia gen. nov. and Zemynaea gen. nov. using orthogonal and non-orthogonal genome-based approaches.</title>
        <authorList>
            <person name="Bowman J.P."/>
        </authorList>
    </citation>
    <scope>NUCLEOTIDE SEQUENCE [LARGE SCALE GENOMIC DNA]</scope>
    <source>
        <strain evidence="2 3">LMG 28164</strain>
    </source>
</reference>
<feature type="signal peptide" evidence="1">
    <location>
        <begin position="1"/>
        <end position="24"/>
    </location>
</feature>
<sequence length="185" mass="19782">MSMSRSMSAMCMAISMAFAGNACAQAAASVPAEKQALVNRVLAKMALDSVGLQMLQAPVAEMVRQSRVVVTSRVPAEKQDAVMKDVNAEANAFLEKEAPALRTSTQAVVQSSVAPLLAQKFSTEELKQLAEILEAPVLAKFETLVPEMKKTVGDNVAKTNGPQIQPKMTELQNRVGLRLRAALGQ</sequence>
<evidence type="ECO:0000256" key="1">
    <source>
        <dbReference type="SAM" id="SignalP"/>
    </source>
</evidence>
<evidence type="ECO:0000313" key="3">
    <source>
        <dbReference type="Proteomes" id="UP001205560"/>
    </source>
</evidence>
<organism evidence="2 3">
    <name type="scientific">Massilia norwichensis</name>
    <dbReference type="NCBI Taxonomy" id="1442366"/>
    <lineage>
        <taxon>Bacteria</taxon>
        <taxon>Pseudomonadati</taxon>
        <taxon>Pseudomonadota</taxon>
        <taxon>Betaproteobacteria</taxon>
        <taxon>Burkholderiales</taxon>
        <taxon>Oxalobacteraceae</taxon>
        <taxon>Telluria group</taxon>
        <taxon>Massilia</taxon>
    </lineage>
</organism>
<feature type="chain" id="PRO_5045052438" evidence="1">
    <location>
        <begin position="25"/>
        <end position="185"/>
    </location>
</feature>
<evidence type="ECO:0000313" key="2">
    <source>
        <dbReference type="EMBL" id="MCS0592050.1"/>
    </source>
</evidence>
<name>A0ABT2AE56_9BURK</name>
<keyword evidence="1" id="KW-0732">Signal</keyword>
<dbReference type="EMBL" id="JANUGX010000035">
    <property type="protein sequence ID" value="MCS0592050.1"/>
    <property type="molecule type" value="Genomic_DNA"/>
</dbReference>